<dbReference type="InterPro" id="IPR014262">
    <property type="entry name" value="HAF_rpt"/>
</dbReference>
<dbReference type="RefSeq" id="WP_169161807.1">
    <property type="nucleotide sequence ID" value="NZ_JABBFW010000013.1"/>
</dbReference>
<protein>
    <recommendedName>
        <fullName evidence="4">Extracellular repeat, HAF family</fullName>
    </recommendedName>
</protein>
<dbReference type="EMBL" id="JABBFW010000013">
    <property type="protein sequence ID" value="NML16909.1"/>
    <property type="molecule type" value="Genomic_DNA"/>
</dbReference>
<dbReference type="AlphaFoldDB" id="A0A848FF03"/>
<evidence type="ECO:0008006" key="4">
    <source>
        <dbReference type="Google" id="ProtNLM"/>
    </source>
</evidence>
<reference evidence="2 3" key="1">
    <citation type="submission" date="2020-04" db="EMBL/GenBank/DDBJ databases">
        <title>Azohydromonas sp. isolated from soil.</title>
        <authorList>
            <person name="Dahal R.H."/>
        </authorList>
    </citation>
    <scope>NUCLEOTIDE SEQUENCE [LARGE SCALE GENOMIC DNA]</scope>
    <source>
        <strain evidence="2 3">G-1-1-14</strain>
    </source>
</reference>
<gene>
    <name evidence="2" type="ORF">HHL10_18165</name>
</gene>
<accession>A0A848FF03</accession>
<keyword evidence="3" id="KW-1185">Reference proteome</keyword>
<organism evidence="2 3">
    <name type="scientific">Azohydromonas caseinilytica</name>
    <dbReference type="NCBI Taxonomy" id="2728836"/>
    <lineage>
        <taxon>Bacteria</taxon>
        <taxon>Pseudomonadati</taxon>
        <taxon>Pseudomonadota</taxon>
        <taxon>Betaproteobacteria</taxon>
        <taxon>Burkholderiales</taxon>
        <taxon>Sphaerotilaceae</taxon>
        <taxon>Azohydromonas</taxon>
    </lineage>
</organism>
<evidence type="ECO:0000256" key="1">
    <source>
        <dbReference type="SAM" id="SignalP"/>
    </source>
</evidence>
<sequence>MRGMIFALSLFTAALMPVARAVEAPAAGAVSDAASPEQNTAPRGYRTLRLGTVQGGSSAAYALSPNGKAAGYVGFDIEGRFRPALFAAGREPRVIHTDGPGSASGVNGLGEVVGWFQQGDRTEAFRWKFNTITTLPSLGGGSSYATAINARSEIVGWSQALSSGERHAVYWYGSTLIDLGTWGGLAAEATAINRRGDIVGYREVEIDGRRVKQGVRQLKGRKPQLLRIPEGYIGLVPKAINDNGDIAGHMYGSFGEVLGSEGFLLVGNNYSKMNEQSGYTTYGLGLNNYREVSGYRDNFTSDPRDRGRVWRHRGQTIVGLDGLPSARNTGWWALGAAYAINDNGVVVGVGQWGAVDARTVEAYMLVPRE</sequence>
<keyword evidence="1" id="KW-0732">Signal</keyword>
<feature type="chain" id="PRO_5033050183" description="Extracellular repeat, HAF family" evidence="1">
    <location>
        <begin position="22"/>
        <end position="369"/>
    </location>
</feature>
<comment type="caution">
    <text evidence="2">The sequence shown here is derived from an EMBL/GenBank/DDBJ whole genome shotgun (WGS) entry which is preliminary data.</text>
</comment>
<dbReference type="NCBIfam" id="TIGR02913">
    <property type="entry name" value="HAF_rpt"/>
    <property type="match status" value="2"/>
</dbReference>
<dbReference type="Proteomes" id="UP000574067">
    <property type="component" value="Unassembled WGS sequence"/>
</dbReference>
<evidence type="ECO:0000313" key="2">
    <source>
        <dbReference type="EMBL" id="NML16909.1"/>
    </source>
</evidence>
<name>A0A848FF03_9BURK</name>
<feature type="signal peptide" evidence="1">
    <location>
        <begin position="1"/>
        <end position="21"/>
    </location>
</feature>
<proteinExistence type="predicted"/>
<evidence type="ECO:0000313" key="3">
    <source>
        <dbReference type="Proteomes" id="UP000574067"/>
    </source>
</evidence>